<dbReference type="Pfam" id="PF00005">
    <property type="entry name" value="ABC_tran"/>
    <property type="match status" value="1"/>
</dbReference>
<evidence type="ECO:0000256" key="1">
    <source>
        <dbReference type="ARBA" id="ARBA00022741"/>
    </source>
</evidence>
<dbReference type="SMART" id="SM00382">
    <property type="entry name" value="AAA"/>
    <property type="match status" value="1"/>
</dbReference>
<proteinExistence type="predicted"/>
<protein>
    <submittedName>
        <fullName evidence="4">ATP-binding cassette domain-containing protein</fullName>
    </submittedName>
</protein>
<dbReference type="RefSeq" id="WP_127606231.1">
    <property type="nucleotide sequence ID" value="NZ_JARTHJ010000356.1"/>
</dbReference>
<keyword evidence="1" id="KW-0547">Nucleotide-binding</keyword>
<dbReference type="GO" id="GO:0016887">
    <property type="term" value="F:ATP hydrolysis activity"/>
    <property type="evidence" value="ECO:0007669"/>
    <property type="project" value="InterPro"/>
</dbReference>
<accession>A0A7X3CT91</accession>
<gene>
    <name evidence="4" type="ORF">GNP93_12560</name>
</gene>
<dbReference type="InterPro" id="IPR027417">
    <property type="entry name" value="P-loop_NTPase"/>
</dbReference>
<keyword evidence="5" id="KW-1185">Reference proteome</keyword>
<evidence type="ECO:0000313" key="4">
    <source>
        <dbReference type="EMBL" id="MUG71501.1"/>
    </source>
</evidence>
<organism evidence="4 5">
    <name type="scientific">Paenibacillus validus</name>
    <dbReference type="NCBI Taxonomy" id="44253"/>
    <lineage>
        <taxon>Bacteria</taxon>
        <taxon>Bacillati</taxon>
        <taxon>Bacillota</taxon>
        <taxon>Bacilli</taxon>
        <taxon>Bacillales</taxon>
        <taxon>Paenibacillaceae</taxon>
        <taxon>Paenibacillus</taxon>
    </lineage>
</organism>
<dbReference type="InterPro" id="IPR003439">
    <property type="entry name" value="ABC_transporter-like_ATP-bd"/>
</dbReference>
<feature type="domain" description="ABC transporter" evidence="3">
    <location>
        <begin position="5"/>
        <end position="238"/>
    </location>
</feature>
<dbReference type="EMBL" id="WNZX01000009">
    <property type="protein sequence ID" value="MUG71501.1"/>
    <property type="molecule type" value="Genomic_DNA"/>
</dbReference>
<dbReference type="AlphaFoldDB" id="A0A7X3CT91"/>
<dbReference type="SUPFAM" id="SSF52540">
    <property type="entry name" value="P-loop containing nucleoside triphosphate hydrolases"/>
    <property type="match status" value="1"/>
</dbReference>
<dbReference type="PANTHER" id="PTHR43423:SF1">
    <property type="entry name" value="ABC TRANSPORTER I FAMILY MEMBER 17"/>
    <property type="match status" value="1"/>
</dbReference>
<dbReference type="PANTHER" id="PTHR43423">
    <property type="entry name" value="ABC TRANSPORTER I FAMILY MEMBER 17"/>
    <property type="match status" value="1"/>
</dbReference>
<name>A0A7X3CT91_9BACL</name>
<dbReference type="Proteomes" id="UP000450917">
    <property type="component" value="Unassembled WGS sequence"/>
</dbReference>
<dbReference type="Gene3D" id="3.40.50.300">
    <property type="entry name" value="P-loop containing nucleotide triphosphate hydrolases"/>
    <property type="match status" value="1"/>
</dbReference>
<reference evidence="4 5" key="1">
    <citation type="submission" date="2019-11" db="EMBL/GenBank/DDBJ databases">
        <title>Draft genome sequences of five Paenibacillus species of dairy origin.</title>
        <authorList>
            <person name="Olajide A.M."/>
            <person name="Chen S."/>
            <person name="Lapointe G."/>
        </authorList>
    </citation>
    <scope>NUCLEOTIDE SEQUENCE [LARGE SCALE GENOMIC DNA]</scope>
    <source>
        <strain evidence="4 5">2CS3</strain>
    </source>
</reference>
<keyword evidence="2 4" id="KW-0067">ATP-binding</keyword>
<evidence type="ECO:0000313" key="5">
    <source>
        <dbReference type="Proteomes" id="UP000450917"/>
    </source>
</evidence>
<sequence>MTVFLSIDQLSKRRHEAPDRYLFQGITAEVHRGQRVALLGVSGQGKTTLLRIIARLDAMDEGGLSLHGQPADNWKPQEWRAKVSYVAQQAVMLTGSVEDNLRTVSRLHGTPFDRELARTCMEALGLGALAWSKPASELSGGEKQRTALVRTLLARPDVLLLDEVTASLDPGSKRAVEQWLNAWSEREGTACVWITHDLEQAKQVSDRVWFMADGQLLEQGDTAAFFRQPETEPARRFIEWPAAGKDEANV</sequence>
<evidence type="ECO:0000259" key="3">
    <source>
        <dbReference type="PROSITE" id="PS50893"/>
    </source>
</evidence>
<evidence type="ECO:0000256" key="2">
    <source>
        <dbReference type="ARBA" id="ARBA00022840"/>
    </source>
</evidence>
<dbReference type="InterPro" id="IPR003593">
    <property type="entry name" value="AAA+_ATPase"/>
</dbReference>
<dbReference type="PROSITE" id="PS50893">
    <property type="entry name" value="ABC_TRANSPORTER_2"/>
    <property type="match status" value="1"/>
</dbReference>
<dbReference type="GO" id="GO:0005524">
    <property type="term" value="F:ATP binding"/>
    <property type="evidence" value="ECO:0007669"/>
    <property type="project" value="UniProtKB-KW"/>
</dbReference>
<comment type="caution">
    <text evidence="4">The sequence shown here is derived from an EMBL/GenBank/DDBJ whole genome shotgun (WGS) entry which is preliminary data.</text>
</comment>